<comment type="caution">
    <text evidence="2">The sequence shown here is derived from an EMBL/GenBank/DDBJ whole genome shotgun (WGS) entry which is preliminary data.</text>
</comment>
<accession>A0ABT4X2T6</accession>
<dbReference type="InterPro" id="IPR014284">
    <property type="entry name" value="RNA_pol_sigma-70_dom"/>
</dbReference>
<dbReference type="Proteomes" id="UP001211894">
    <property type="component" value="Unassembled WGS sequence"/>
</dbReference>
<reference evidence="2 3" key="1">
    <citation type="submission" date="2023-01" db="EMBL/GenBank/DDBJ databases">
        <title>Bacillus changyiensis sp. nov., isolated from a coastal deposit.</title>
        <authorList>
            <person name="Xiao G."/>
            <person name="Lai Q."/>
            <person name="Hu Z."/>
            <person name="Shao Z."/>
        </authorList>
    </citation>
    <scope>NUCLEOTIDE SEQUENCE [LARGE SCALE GENOMIC DNA]</scope>
    <source>
        <strain evidence="2 3">CLL-7-23</strain>
    </source>
</reference>
<protein>
    <submittedName>
        <fullName evidence="2">Sigma-70 family RNA polymerase sigma factor</fullName>
    </submittedName>
</protein>
<organism evidence="2 3">
    <name type="scientific">Bacillus changyiensis</name>
    <dbReference type="NCBI Taxonomy" id="3004103"/>
    <lineage>
        <taxon>Bacteria</taxon>
        <taxon>Bacillati</taxon>
        <taxon>Bacillota</taxon>
        <taxon>Bacilli</taxon>
        <taxon>Bacillales</taxon>
        <taxon>Bacillaceae</taxon>
        <taxon>Bacillus</taxon>
    </lineage>
</organism>
<dbReference type="Pfam" id="PF08281">
    <property type="entry name" value="Sigma70_r4_2"/>
    <property type="match status" value="1"/>
</dbReference>
<dbReference type="InterPro" id="IPR013324">
    <property type="entry name" value="RNA_pol_sigma_r3/r4-like"/>
</dbReference>
<keyword evidence="3" id="KW-1185">Reference proteome</keyword>
<dbReference type="NCBIfam" id="TIGR02937">
    <property type="entry name" value="sigma70-ECF"/>
    <property type="match status" value="1"/>
</dbReference>
<dbReference type="Gene3D" id="1.20.140.160">
    <property type="match status" value="1"/>
</dbReference>
<evidence type="ECO:0000259" key="1">
    <source>
        <dbReference type="Pfam" id="PF08281"/>
    </source>
</evidence>
<dbReference type="EMBL" id="JAQKAB010000004">
    <property type="protein sequence ID" value="MDA7026580.1"/>
    <property type="molecule type" value="Genomic_DNA"/>
</dbReference>
<dbReference type="InterPro" id="IPR013249">
    <property type="entry name" value="RNA_pol_sigma70_r4_t2"/>
</dbReference>
<sequence>MDEKRVLRSFLEENRDKLEEPIIALFLKKKENFSLLKNVINNPTYENKEELDQAFRNHYYNVKVINYVSKLIHFYSIDYDKRISADKKKTPIHFEATENPEKLYFNLQSDHKTEKIFEETQTALEEMITNQSLYHAFQTLNKTQKKVIELIYLNELRNKEIANILNLSEQMVSYYHRTALRKLKSKINLGCEQSE</sequence>
<dbReference type="CDD" id="cd06171">
    <property type="entry name" value="Sigma70_r4"/>
    <property type="match status" value="1"/>
</dbReference>
<dbReference type="RefSeq" id="WP_271340426.1">
    <property type="nucleotide sequence ID" value="NZ_JAQKAB010000004.1"/>
</dbReference>
<name>A0ABT4X2T6_9BACI</name>
<evidence type="ECO:0000313" key="2">
    <source>
        <dbReference type="EMBL" id="MDA7026580.1"/>
    </source>
</evidence>
<dbReference type="SUPFAM" id="SSF88659">
    <property type="entry name" value="Sigma3 and sigma4 domains of RNA polymerase sigma factors"/>
    <property type="match status" value="1"/>
</dbReference>
<gene>
    <name evidence="2" type="ORF">PJ311_08145</name>
</gene>
<feature type="domain" description="RNA polymerase sigma factor 70 region 4 type 2" evidence="1">
    <location>
        <begin position="131"/>
        <end position="183"/>
    </location>
</feature>
<evidence type="ECO:0000313" key="3">
    <source>
        <dbReference type="Proteomes" id="UP001211894"/>
    </source>
</evidence>
<proteinExistence type="predicted"/>